<keyword evidence="4" id="KW-1185">Reference proteome</keyword>
<comment type="caution">
    <text evidence="3">The sequence shown here is derived from an EMBL/GenBank/DDBJ whole genome shotgun (WGS) entry which is preliminary data.</text>
</comment>
<name>A0ABN9XRN9_9DINO</name>
<accession>A0ABN9XRN9</accession>
<keyword evidence="1" id="KW-0175">Coiled coil</keyword>
<protein>
    <submittedName>
        <fullName evidence="3">Uncharacterized protein</fullName>
    </submittedName>
</protein>
<evidence type="ECO:0000256" key="2">
    <source>
        <dbReference type="SAM" id="MobiDB-lite"/>
    </source>
</evidence>
<evidence type="ECO:0000256" key="1">
    <source>
        <dbReference type="SAM" id="Coils"/>
    </source>
</evidence>
<gene>
    <name evidence="3" type="ORF">PCOR1329_LOCUS79073</name>
</gene>
<feature type="compositionally biased region" description="Basic and acidic residues" evidence="2">
    <location>
        <begin position="116"/>
        <end position="127"/>
    </location>
</feature>
<reference evidence="3" key="1">
    <citation type="submission" date="2023-10" db="EMBL/GenBank/DDBJ databases">
        <authorList>
            <person name="Chen Y."/>
            <person name="Shah S."/>
            <person name="Dougan E. K."/>
            <person name="Thang M."/>
            <person name="Chan C."/>
        </authorList>
    </citation>
    <scope>NUCLEOTIDE SEQUENCE [LARGE SCALE GENOMIC DNA]</scope>
</reference>
<dbReference type="Proteomes" id="UP001189429">
    <property type="component" value="Unassembled WGS sequence"/>
</dbReference>
<feature type="coiled-coil region" evidence="1">
    <location>
        <begin position="26"/>
        <end position="53"/>
    </location>
</feature>
<proteinExistence type="predicted"/>
<feature type="compositionally biased region" description="Basic residues" evidence="2">
    <location>
        <begin position="128"/>
        <end position="138"/>
    </location>
</feature>
<organism evidence="3 4">
    <name type="scientific">Prorocentrum cordatum</name>
    <dbReference type="NCBI Taxonomy" id="2364126"/>
    <lineage>
        <taxon>Eukaryota</taxon>
        <taxon>Sar</taxon>
        <taxon>Alveolata</taxon>
        <taxon>Dinophyceae</taxon>
        <taxon>Prorocentrales</taxon>
        <taxon>Prorocentraceae</taxon>
        <taxon>Prorocentrum</taxon>
    </lineage>
</organism>
<feature type="non-terminal residue" evidence="3">
    <location>
        <position position="1"/>
    </location>
</feature>
<feature type="region of interest" description="Disordered" evidence="2">
    <location>
        <begin position="113"/>
        <end position="138"/>
    </location>
</feature>
<feature type="non-terminal residue" evidence="3">
    <location>
        <position position="138"/>
    </location>
</feature>
<evidence type="ECO:0000313" key="4">
    <source>
        <dbReference type="Proteomes" id="UP001189429"/>
    </source>
</evidence>
<sequence>AQSKTKSVEKCLEKELAKLERWRAGVLALESAIQEMSDEMDALEKNYSELMSQISFEVQPPAPKMDPVPKGPPISLRALIEAEEDKEQLETRKKLLQNGLKDMAKNLFGAASEHLQAAREEHKDHLTRMSKKKRKNED</sequence>
<evidence type="ECO:0000313" key="3">
    <source>
        <dbReference type="EMBL" id="CAK0902470.1"/>
    </source>
</evidence>
<dbReference type="EMBL" id="CAUYUJ010021072">
    <property type="protein sequence ID" value="CAK0902470.1"/>
    <property type="molecule type" value="Genomic_DNA"/>
</dbReference>